<dbReference type="GO" id="GO:0006508">
    <property type="term" value="P:proteolysis"/>
    <property type="evidence" value="ECO:0007669"/>
    <property type="project" value="InterPro"/>
</dbReference>
<protein>
    <submittedName>
        <fullName evidence="10">Peptidyl-dipeptidase</fullName>
    </submittedName>
</protein>
<feature type="binding site" evidence="6">
    <location>
        <position position="505"/>
    </location>
    <ligand>
        <name>chloride</name>
        <dbReference type="ChEBI" id="CHEBI:17996"/>
        <label>1</label>
    </ligand>
</feature>
<keyword evidence="3" id="KW-0325">Glycoprotein</keyword>
<dbReference type="SUPFAM" id="SSF55486">
    <property type="entry name" value="Metalloproteases ('zincins'), catalytic domain"/>
    <property type="match status" value="1"/>
</dbReference>
<evidence type="ECO:0000313" key="11">
    <source>
        <dbReference type="Proteomes" id="UP000092695"/>
    </source>
</evidence>
<feature type="binding site" evidence="9">
    <location>
        <position position="367"/>
    </location>
    <ligand>
        <name>Zn(2+)</name>
        <dbReference type="ChEBI" id="CHEBI:29105"/>
        <label>2</label>
        <note>catalytic</note>
    </ligand>
</feature>
<evidence type="ECO:0000313" key="10">
    <source>
        <dbReference type="EMBL" id="ANO53380.1"/>
    </source>
</evidence>
<dbReference type="KEGG" id="woc:BA177_18120"/>
<dbReference type="Proteomes" id="UP000092695">
    <property type="component" value="Chromosome"/>
</dbReference>
<evidence type="ECO:0000256" key="8">
    <source>
        <dbReference type="PIRSR" id="PIRSR601548-4"/>
    </source>
</evidence>
<dbReference type="GO" id="GO:0008241">
    <property type="term" value="F:peptidyl-dipeptidase activity"/>
    <property type="evidence" value="ECO:0007669"/>
    <property type="project" value="InterPro"/>
</dbReference>
<feature type="binding site" evidence="9">
    <location>
        <position position="371"/>
    </location>
    <ligand>
        <name>Zn(2+)</name>
        <dbReference type="ChEBI" id="CHEBI:29105"/>
        <label>2</label>
        <note>catalytic</note>
    </ligand>
</feature>
<evidence type="ECO:0000256" key="3">
    <source>
        <dbReference type="ARBA" id="ARBA00023180"/>
    </source>
</evidence>
<dbReference type="PRINTS" id="PR00791">
    <property type="entry name" value="PEPDIPTASEA"/>
</dbReference>
<gene>
    <name evidence="10" type="ORF">BA177_18120</name>
</gene>
<feature type="disulfide bond" evidence="8">
    <location>
        <begin position="336"/>
        <end position="354"/>
    </location>
</feature>
<feature type="active site" description="Proton acceptor 2" evidence="5">
    <location>
        <position position="368"/>
    </location>
</feature>
<dbReference type="AlphaFoldDB" id="A0A193LLC2"/>
<dbReference type="PANTHER" id="PTHR10514">
    <property type="entry name" value="ANGIOTENSIN-CONVERTING ENZYME"/>
    <property type="match status" value="1"/>
</dbReference>
<reference evidence="10 11" key="1">
    <citation type="submission" date="2016-06" db="EMBL/GenBank/DDBJ databases">
        <title>Complete genome sequence of a deep-branching marine Gamma Proteobacterium Woeseia oceani type strain XK5.</title>
        <authorList>
            <person name="Mu D."/>
            <person name="Du Z."/>
        </authorList>
    </citation>
    <scope>NUCLEOTIDE SEQUENCE [LARGE SCALE GENOMIC DNA]</scope>
    <source>
        <strain evidence="10 11">XK5</strain>
    </source>
</reference>
<feature type="disulfide bond" evidence="8">
    <location>
        <begin position="521"/>
        <end position="533"/>
    </location>
</feature>
<evidence type="ECO:0000256" key="1">
    <source>
        <dbReference type="ARBA" id="ARBA00022729"/>
    </source>
</evidence>
<dbReference type="Pfam" id="PF01401">
    <property type="entry name" value="Peptidase_M2"/>
    <property type="match status" value="1"/>
</dbReference>
<dbReference type="EMBL" id="CP016268">
    <property type="protein sequence ID" value="ANO53380.1"/>
    <property type="molecule type" value="Genomic_DNA"/>
</dbReference>
<organism evidence="10 11">
    <name type="scientific">Woeseia oceani</name>
    <dbReference type="NCBI Taxonomy" id="1548547"/>
    <lineage>
        <taxon>Bacteria</taxon>
        <taxon>Pseudomonadati</taxon>
        <taxon>Pseudomonadota</taxon>
        <taxon>Gammaproteobacteria</taxon>
        <taxon>Woeseiales</taxon>
        <taxon>Woeseiaceae</taxon>
        <taxon>Woeseia</taxon>
    </lineage>
</organism>
<keyword evidence="1" id="KW-0732">Signal</keyword>
<dbReference type="FunFam" id="1.10.1370.30:FF:000005">
    <property type="entry name" value="Angiotensin-converting enzyme"/>
    <property type="match status" value="1"/>
</dbReference>
<evidence type="ECO:0000256" key="6">
    <source>
        <dbReference type="PIRSR" id="PIRSR601548-2"/>
    </source>
</evidence>
<feature type="binding site" evidence="9">
    <location>
        <position position="395"/>
    </location>
    <ligand>
        <name>Zn(2+)</name>
        <dbReference type="ChEBI" id="CHEBI:29105"/>
        <label>2</label>
        <note>catalytic</note>
    </ligand>
</feature>
<dbReference type="InterPro" id="IPR001548">
    <property type="entry name" value="Peptidase_M2"/>
</dbReference>
<evidence type="ECO:0000256" key="2">
    <source>
        <dbReference type="ARBA" id="ARBA00023157"/>
    </source>
</evidence>
<feature type="binding site" evidence="7">
    <location>
        <position position="367"/>
    </location>
    <ligand>
        <name>Zn(2+)</name>
        <dbReference type="ChEBI" id="CHEBI:29105"/>
        <label>1</label>
        <note>catalytic</note>
    </ligand>
</feature>
<evidence type="ECO:0000256" key="7">
    <source>
        <dbReference type="PIRSR" id="PIRSR601548-3"/>
    </source>
</evidence>
<accession>A0A193LLC2</accession>
<dbReference type="GO" id="GO:0016020">
    <property type="term" value="C:membrane"/>
    <property type="evidence" value="ECO:0007669"/>
    <property type="project" value="InterPro"/>
</dbReference>
<feature type="active site" description="Proton donor 1" evidence="4">
    <location>
        <position position="496"/>
    </location>
</feature>
<dbReference type="Gene3D" id="1.10.1370.30">
    <property type="match status" value="2"/>
</dbReference>
<keyword evidence="7" id="KW-0479">Metal-binding</keyword>
<feature type="binding site" evidence="7">
    <location>
        <position position="395"/>
    </location>
    <ligand>
        <name>Zn(2+)</name>
        <dbReference type="ChEBI" id="CHEBI:29105"/>
        <label>1</label>
        <note>catalytic</note>
    </ligand>
</feature>
<feature type="disulfide bond" evidence="8">
    <location>
        <begin position="136"/>
        <end position="143"/>
    </location>
</feature>
<dbReference type="PANTHER" id="PTHR10514:SF27">
    <property type="entry name" value="ANGIOTENSIN-CONVERTING ENZYME"/>
    <property type="match status" value="1"/>
</dbReference>
<sequence length="597" mass="66803">MLSLLLSLAACDVDVAVDATAQADESPDEFVARLNTELAELGRQNGAANWVRATYINHDTAILAAAAGERYSAWHSKSVAESLKFSDADMSADTARSIKQLKLGTSEPAPNDPAKRRELAAIMTDMSGMYGAGKYCPDDGRECMSLNELENVLAASRDYDAQLDAWQGWREVAKPLREKYARFVELSNEGANELGYGDLGQLWRDGYDMSPAEFEAETARLWQQVKPLYDALHCHVRAELAEEYGADKVPLDGPIPAHLLGNMWAQEWGEIYDLLEPYPGVGDLDVDSALIEQAYTPVRMVESAEQFYVSLGFEKLPATFWERSMFVKPADREVVCHASAWGLDGGDDLRIKMCIEPAYEDLRVIYHELGHNFYQRAYKDQPRLLQGGAHGGFHEAIGDTITLSMTPGYLAEVGLIESAETSEEAVINRQMQQALDKVAFLPFGKLIDEWRWDVFAGKTSPDNYNKAWWELRTRYQGIAPTSERGEDYFDPGAKYHVPGNTSYTRYFLARILQFQFQRSLCEAAGFNGPLHECSVFGSKEAGERLQAMLAAGASRPWQETLEKLTGTREMDATAIIDYFEPLMSWLEVQNEGRSCGW</sequence>
<keyword evidence="11" id="KW-1185">Reference proteome</keyword>
<name>A0A193LLC2_9GAMM</name>
<feature type="active site" description="Proton donor 2" evidence="5">
    <location>
        <position position="496"/>
    </location>
</feature>
<evidence type="ECO:0000256" key="4">
    <source>
        <dbReference type="PIRSR" id="PIRSR601548-1"/>
    </source>
</evidence>
<evidence type="ECO:0000256" key="5">
    <source>
        <dbReference type="PIRSR" id="PIRSR601548-11"/>
    </source>
</evidence>
<feature type="binding site" evidence="6">
    <location>
        <position position="207"/>
    </location>
    <ligand>
        <name>chloride</name>
        <dbReference type="ChEBI" id="CHEBI:17996"/>
        <label>1</label>
    </ligand>
</feature>
<keyword evidence="2 8" id="KW-1015">Disulfide bond</keyword>
<dbReference type="GO" id="GO:0008237">
    <property type="term" value="F:metallopeptidase activity"/>
    <property type="evidence" value="ECO:0007669"/>
    <property type="project" value="InterPro"/>
</dbReference>
<proteinExistence type="predicted"/>
<feature type="binding site" evidence="7">
    <location>
        <position position="371"/>
    </location>
    <ligand>
        <name>Zn(2+)</name>
        <dbReference type="ChEBI" id="CHEBI:29105"/>
        <label>1</label>
        <note>catalytic</note>
    </ligand>
</feature>
<dbReference type="CDD" id="cd06461">
    <property type="entry name" value="M2_ACE"/>
    <property type="match status" value="1"/>
</dbReference>
<dbReference type="STRING" id="1548547.BA177_18120"/>
<keyword evidence="7" id="KW-0862">Zinc</keyword>
<evidence type="ECO:0000256" key="9">
    <source>
        <dbReference type="PIRSR" id="PIRSR601548-8"/>
    </source>
</evidence>
<dbReference type="PROSITE" id="PS52011">
    <property type="entry name" value="PEPTIDASE_M2"/>
    <property type="match status" value="1"/>
</dbReference>
<feature type="active site" description="Proton acceptor 1" evidence="4">
    <location>
        <position position="368"/>
    </location>
</feature>